<organism evidence="5 6">
    <name type="scientific">Zygosaccharomyces bailii (strain CLIB 213 / ATCC 58445 / CBS 680 / BCRC 21525 / NBRC 1098 / NCYC 1416 / NRRL Y-2227)</name>
    <dbReference type="NCBI Taxonomy" id="1333698"/>
    <lineage>
        <taxon>Eukaryota</taxon>
        <taxon>Fungi</taxon>
        <taxon>Dikarya</taxon>
        <taxon>Ascomycota</taxon>
        <taxon>Saccharomycotina</taxon>
        <taxon>Saccharomycetes</taxon>
        <taxon>Saccharomycetales</taxon>
        <taxon>Saccharomycetaceae</taxon>
        <taxon>Zygosaccharomyces</taxon>
    </lineage>
</organism>
<feature type="region of interest" description="Disordered" evidence="3">
    <location>
        <begin position="1"/>
        <end position="25"/>
    </location>
</feature>
<dbReference type="InterPro" id="IPR012677">
    <property type="entry name" value="Nucleotide-bd_a/b_plait_sf"/>
</dbReference>
<dbReference type="InterPro" id="IPR050502">
    <property type="entry name" value="Euk_RNA-bind_prot"/>
</dbReference>
<feature type="domain" description="RRM" evidence="4">
    <location>
        <begin position="28"/>
        <end position="103"/>
    </location>
</feature>
<dbReference type="Proteomes" id="UP000019375">
    <property type="component" value="Unassembled WGS sequence"/>
</dbReference>
<keyword evidence="1 2" id="KW-0694">RNA-binding</keyword>
<evidence type="ECO:0000313" key="6">
    <source>
        <dbReference type="Proteomes" id="UP000019375"/>
    </source>
</evidence>
<dbReference type="SMART" id="SM00360">
    <property type="entry name" value="RRM"/>
    <property type="match status" value="3"/>
</dbReference>
<dbReference type="GO" id="GO:0003729">
    <property type="term" value="F:mRNA binding"/>
    <property type="evidence" value="ECO:0007669"/>
    <property type="project" value="TreeGrafter"/>
</dbReference>
<dbReference type="AlphaFoldDB" id="A0A8J2X815"/>
<dbReference type="Gene3D" id="3.30.70.330">
    <property type="match status" value="4"/>
</dbReference>
<dbReference type="InterPro" id="IPR034397">
    <property type="entry name" value="Prp24_RRM1"/>
</dbReference>
<dbReference type="EMBL" id="HG316457">
    <property type="protein sequence ID" value="CDF89551.1"/>
    <property type="molecule type" value="Genomic_DNA"/>
</dbReference>
<dbReference type="PANTHER" id="PTHR48025:SF1">
    <property type="entry name" value="RRM DOMAIN-CONTAINING PROTEIN"/>
    <property type="match status" value="1"/>
</dbReference>
<dbReference type="PROSITE" id="PS50102">
    <property type="entry name" value="RRM"/>
    <property type="match status" value="3"/>
</dbReference>
<dbReference type="PANTHER" id="PTHR48025">
    <property type="entry name" value="OS02G0815200 PROTEIN"/>
    <property type="match status" value="1"/>
</dbReference>
<evidence type="ECO:0000256" key="1">
    <source>
        <dbReference type="ARBA" id="ARBA00022884"/>
    </source>
</evidence>
<keyword evidence="6" id="KW-1185">Reference proteome</keyword>
<feature type="domain" description="RRM" evidence="4">
    <location>
        <begin position="104"/>
        <end position="182"/>
    </location>
</feature>
<evidence type="ECO:0000259" key="4">
    <source>
        <dbReference type="PROSITE" id="PS50102"/>
    </source>
</evidence>
<proteinExistence type="predicted"/>
<dbReference type="InterPro" id="IPR031766">
    <property type="entry name" value="RRM_occluded"/>
</dbReference>
<dbReference type="InterPro" id="IPR000504">
    <property type="entry name" value="RRM_dom"/>
</dbReference>
<dbReference type="Pfam" id="PF00076">
    <property type="entry name" value="RRM_1"/>
    <property type="match status" value="3"/>
</dbReference>
<sequence length="414" mass="47648">MKRQLDESIQHESKRRNDDAPHKQRELTTVVVSNLPKSYNQNKVYKYFQDCGAISHIDITESIDKLRRLARIEFARYDEALSALTRSHKKIGNNEIKVTLLENCTVWVTNFPPHFNHRDIKNLFRMNELTVLSVRLPSLRFNADRRFAYVDVITPEEVAKAVERLDSKELEGYNIVVKQSNPLGKSKRSDASVWERREVLIRNLNTTKVTEDTLRQLYSKYGSIESIKISGHEKDNGYAFVSFIHQEPVNRALETNKMLLEGNEIKVTLADRKAYLERQQVKALIKKSNKDTGDFIVSLYPLHDKVNKAQLQKLVQEKAAISEKDIKHIYLVPDLRGSLIVFKDTKNAARCSLALNGIEFQRTIVKCGPIKDLIKNNGGNSENRFSKAIISAVERKLPPNQLSNDDFRRLFLGK</sequence>
<gene>
    <name evidence="5" type="ORF">BN860_07008g</name>
</gene>
<dbReference type="InterPro" id="IPR035979">
    <property type="entry name" value="RBD_domain_sf"/>
</dbReference>
<evidence type="ECO:0000256" key="3">
    <source>
        <dbReference type="SAM" id="MobiDB-lite"/>
    </source>
</evidence>
<reference evidence="6" key="1">
    <citation type="journal article" date="2013" name="Genome Announc.">
        <title>Genome sequence of the food spoilage yeast Zygosaccharomyces bailii CLIB 213(T).</title>
        <authorList>
            <person name="Galeote V."/>
            <person name="Bigey F."/>
            <person name="Devillers H."/>
            <person name="Neuveglise C."/>
            <person name="Dequin S."/>
        </authorList>
    </citation>
    <scope>NUCLEOTIDE SEQUENCE [LARGE SCALE GENOMIC DNA]</scope>
    <source>
        <strain evidence="6">CLIB 213 / ATCC 58445 / CBS 680 / CCRC 21525 / NBRC 1098 / NCYC 1416 / NRRL Y-2227</strain>
    </source>
</reference>
<accession>A0A8J2X815</accession>
<protein>
    <submittedName>
        <fullName evidence="5">ZYBA0S04-07008g1_1</fullName>
    </submittedName>
</protein>
<dbReference type="CDD" id="cd12296">
    <property type="entry name" value="RRM1_Prp24"/>
    <property type="match status" value="1"/>
</dbReference>
<name>A0A8J2X815_ZYGB2</name>
<dbReference type="SUPFAM" id="SSF54928">
    <property type="entry name" value="RNA-binding domain, RBD"/>
    <property type="match status" value="3"/>
</dbReference>
<evidence type="ECO:0000313" key="5">
    <source>
        <dbReference type="EMBL" id="CDF89551.1"/>
    </source>
</evidence>
<evidence type="ECO:0000256" key="2">
    <source>
        <dbReference type="PROSITE-ProRule" id="PRU00176"/>
    </source>
</evidence>
<dbReference type="Pfam" id="PF16842">
    <property type="entry name" value="RRM_occluded"/>
    <property type="match status" value="1"/>
</dbReference>
<dbReference type="OrthoDB" id="360390at2759"/>
<feature type="domain" description="RRM" evidence="4">
    <location>
        <begin position="197"/>
        <end position="272"/>
    </location>
</feature>